<organism evidence="1">
    <name type="scientific">uncultured bacterium</name>
    <name type="common">gcode 4</name>
    <dbReference type="NCBI Taxonomy" id="1234023"/>
    <lineage>
        <taxon>Bacteria</taxon>
        <taxon>environmental samples</taxon>
    </lineage>
</organism>
<reference evidence="1" key="1">
    <citation type="journal article" date="2012" name="Science">
        <title>Fermentation, hydrogen, and sulfur metabolism in multiple uncultivated bacterial phyla.</title>
        <authorList>
            <person name="Wrighton K.C."/>
            <person name="Thomas B.C."/>
            <person name="Sharon I."/>
            <person name="Miller C.S."/>
            <person name="Castelle C.J."/>
            <person name="VerBerkmoes N.C."/>
            <person name="Wilkins M.J."/>
            <person name="Hettich R.L."/>
            <person name="Lipton M.S."/>
            <person name="Williams K.H."/>
            <person name="Long P.E."/>
            <person name="Banfield J.F."/>
        </authorList>
    </citation>
    <scope>NUCLEOTIDE SEQUENCE [LARGE SCALE GENOMIC DNA]</scope>
</reference>
<comment type="caution">
    <text evidence="1">The sequence shown here is derived from an EMBL/GenBank/DDBJ whole genome shotgun (WGS) entry which is preliminary data.</text>
</comment>
<name>K2G4M2_9BACT</name>
<proteinExistence type="predicted"/>
<dbReference type="EMBL" id="AMFJ01000032">
    <property type="protein sequence ID" value="EKE30178.1"/>
    <property type="molecule type" value="Genomic_DNA"/>
</dbReference>
<gene>
    <name evidence="1" type="ORF">ACD_2C00032G0003</name>
</gene>
<dbReference type="AlphaFoldDB" id="K2G4M2"/>
<evidence type="ECO:0000313" key="1">
    <source>
        <dbReference type="EMBL" id="EKE30178.1"/>
    </source>
</evidence>
<sequence>MELLFFGWYFLRIFSILCAYVDHVSLGDLTRSMTLLVLS</sequence>
<accession>K2G4M2</accession>
<protein>
    <submittedName>
        <fullName evidence="1">Uncharacterized protein</fullName>
    </submittedName>
</protein>